<gene>
    <name evidence="1" type="ORF">J2S18_003048</name>
</gene>
<dbReference type="RefSeq" id="WP_307488027.1">
    <property type="nucleotide sequence ID" value="NZ_JAUSUF010000017.1"/>
</dbReference>
<proteinExistence type="predicted"/>
<evidence type="ECO:0000313" key="2">
    <source>
        <dbReference type="Proteomes" id="UP001228504"/>
    </source>
</evidence>
<protein>
    <submittedName>
        <fullName evidence="1">Uncharacterized protein</fullName>
    </submittedName>
</protein>
<name>A0ABT9UXM7_9FIRM</name>
<dbReference type="Proteomes" id="UP001228504">
    <property type="component" value="Unassembled WGS sequence"/>
</dbReference>
<organism evidence="1 2">
    <name type="scientific">Eubacterium multiforme</name>
    <dbReference type="NCBI Taxonomy" id="83339"/>
    <lineage>
        <taxon>Bacteria</taxon>
        <taxon>Bacillati</taxon>
        <taxon>Bacillota</taxon>
        <taxon>Clostridia</taxon>
        <taxon>Eubacteriales</taxon>
        <taxon>Eubacteriaceae</taxon>
        <taxon>Eubacterium</taxon>
    </lineage>
</organism>
<sequence length="283" mass="32661">MNIPTIVVVHKIKNRIRFKLSHSLRNIKLVENEFVNREGIKKFSYNDITKSIVVEYNSEVIKEEELIMRIIVMYSKTYGLTAVRLVYNSKKKSVPPMAYYSFLTFLIGGISKYIPMNKKISEFVNWAVVGTTMGAIVEHASREISEKGYFDPEVVSVMYLINSVGKGKFLIPSMITWFATFGRHILGMSYRRNIIEVRKFKNKNLEDYYDIIVNPDIDTSKKSSVVKVFLEKFVETEERRVSKSFMISNNQVLKSEGRFIGGFGSTFINIDKNSMNAYKNAIN</sequence>
<keyword evidence="2" id="KW-1185">Reference proteome</keyword>
<comment type="caution">
    <text evidence="1">The sequence shown here is derived from an EMBL/GenBank/DDBJ whole genome shotgun (WGS) entry which is preliminary data.</text>
</comment>
<reference evidence="1 2" key="1">
    <citation type="submission" date="2023-07" db="EMBL/GenBank/DDBJ databases">
        <title>Genomic Encyclopedia of Type Strains, Phase IV (KMG-IV): sequencing the most valuable type-strain genomes for metagenomic binning, comparative biology and taxonomic classification.</title>
        <authorList>
            <person name="Goeker M."/>
        </authorList>
    </citation>
    <scope>NUCLEOTIDE SEQUENCE [LARGE SCALE GENOMIC DNA]</scope>
    <source>
        <strain evidence="1 2">DSM 20694</strain>
    </source>
</reference>
<dbReference type="EMBL" id="JAUSUF010000017">
    <property type="protein sequence ID" value="MDQ0151072.1"/>
    <property type="molecule type" value="Genomic_DNA"/>
</dbReference>
<evidence type="ECO:0000313" key="1">
    <source>
        <dbReference type="EMBL" id="MDQ0151072.1"/>
    </source>
</evidence>
<dbReference type="Pfam" id="PF19991">
    <property type="entry name" value="HMA_2"/>
    <property type="match status" value="1"/>
</dbReference>
<accession>A0ABT9UXM7</accession>